<reference evidence="1" key="1">
    <citation type="submission" date="2020-09" db="EMBL/GenBank/DDBJ databases">
        <title>Draft Genome Sequence of Paenibacillus sp. WST5.</title>
        <authorList>
            <person name="Bao Z."/>
        </authorList>
    </citation>
    <scope>NUCLEOTIDE SEQUENCE</scope>
    <source>
        <strain evidence="1">WST5</strain>
    </source>
</reference>
<gene>
    <name evidence="1" type="ORF">ICC18_08615</name>
</gene>
<evidence type="ECO:0000313" key="2">
    <source>
        <dbReference type="Proteomes" id="UP000650466"/>
    </source>
</evidence>
<dbReference type="AlphaFoldDB" id="A0A926QI33"/>
<sequence length="75" mass="8645">MVCEKIVMMRTIAGVQQVGFQNREDWTIFGEGGTERDVSTGLPGFVQDSMSSQHLDQLRYEINLYRGYSKRIDRV</sequence>
<proteinExistence type="predicted"/>
<protein>
    <submittedName>
        <fullName evidence="1">Uncharacterized protein</fullName>
    </submittedName>
</protein>
<keyword evidence="2" id="KW-1185">Reference proteome</keyword>
<dbReference type="RefSeq" id="WP_188173930.1">
    <property type="nucleotide sequence ID" value="NZ_JACVVD010000002.1"/>
</dbReference>
<dbReference type="EMBL" id="JACVVD010000002">
    <property type="protein sequence ID" value="MBD0380171.1"/>
    <property type="molecule type" value="Genomic_DNA"/>
</dbReference>
<accession>A0A926QI33</accession>
<organism evidence="1 2">
    <name type="scientific">Paenibacillus sedimenti</name>
    <dbReference type="NCBI Taxonomy" id="2770274"/>
    <lineage>
        <taxon>Bacteria</taxon>
        <taxon>Bacillati</taxon>
        <taxon>Bacillota</taxon>
        <taxon>Bacilli</taxon>
        <taxon>Bacillales</taxon>
        <taxon>Paenibacillaceae</taxon>
        <taxon>Paenibacillus</taxon>
    </lineage>
</organism>
<name>A0A926QI33_9BACL</name>
<dbReference type="Proteomes" id="UP000650466">
    <property type="component" value="Unassembled WGS sequence"/>
</dbReference>
<evidence type="ECO:0000313" key="1">
    <source>
        <dbReference type="EMBL" id="MBD0380171.1"/>
    </source>
</evidence>
<comment type="caution">
    <text evidence="1">The sequence shown here is derived from an EMBL/GenBank/DDBJ whole genome shotgun (WGS) entry which is preliminary data.</text>
</comment>